<reference evidence="9" key="2">
    <citation type="submission" date="2021-09" db="EMBL/GenBank/DDBJ databases">
        <authorList>
            <person name="Jia N."/>
            <person name="Wang J."/>
            <person name="Shi W."/>
            <person name="Du L."/>
            <person name="Sun Y."/>
            <person name="Zhan W."/>
            <person name="Jiang J."/>
            <person name="Wang Q."/>
            <person name="Zhang B."/>
            <person name="Ji P."/>
            <person name="Sakyi L.B."/>
            <person name="Cui X."/>
            <person name="Yuan T."/>
            <person name="Jiang B."/>
            <person name="Yang W."/>
            <person name="Lam T.T.-Y."/>
            <person name="Chang Q."/>
            <person name="Ding S."/>
            <person name="Wang X."/>
            <person name="Zhu J."/>
            <person name="Ruan X."/>
            <person name="Zhao L."/>
            <person name="Wei J."/>
            <person name="Que T."/>
            <person name="Du C."/>
            <person name="Cheng J."/>
            <person name="Dai P."/>
            <person name="Han X."/>
            <person name="Huang E."/>
            <person name="Gao Y."/>
            <person name="Liu J."/>
            <person name="Shao H."/>
            <person name="Ye R."/>
            <person name="Li L."/>
            <person name="Wei W."/>
            <person name="Wang X."/>
            <person name="Wang C."/>
            <person name="Huo Q."/>
            <person name="Li W."/>
            <person name="Guo W."/>
            <person name="Chen H."/>
            <person name="Chen S."/>
            <person name="Zhou L."/>
            <person name="Zhou L."/>
            <person name="Ni X."/>
            <person name="Tian J."/>
            <person name="Zhou Y."/>
            <person name="Sheng Y."/>
            <person name="Liu T."/>
            <person name="Pan Y."/>
            <person name="Xia L."/>
            <person name="Li J."/>
            <person name="Zhao F."/>
            <person name="Cao W."/>
        </authorList>
    </citation>
    <scope>NUCLEOTIDE SEQUENCE</scope>
    <source>
        <strain evidence="9">Rmic-2018</strain>
        <tissue evidence="9">Larvae</tissue>
    </source>
</reference>
<keyword evidence="3" id="KW-0677">Repeat</keyword>
<feature type="domain" description="C2H2-type" evidence="8">
    <location>
        <begin position="51"/>
        <end position="78"/>
    </location>
</feature>
<dbReference type="GO" id="GO:0005634">
    <property type="term" value="C:nucleus"/>
    <property type="evidence" value="ECO:0007669"/>
    <property type="project" value="UniProtKB-SubCell"/>
</dbReference>
<name>A0A9J6E6W5_RHIMP</name>
<comment type="subcellular location">
    <subcellularLocation>
        <location evidence="1">Nucleus</location>
    </subcellularLocation>
</comment>
<dbReference type="InterPro" id="IPR036236">
    <property type="entry name" value="Znf_C2H2_sf"/>
</dbReference>
<feature type="domain" description="C2H2-type" evidence="8">
    <location>
        <begin position="79"/>
        <end position="106"/>
    </location>
</feature>
<organism evidence="9 10">
    <name type="scientific">Rhipicephalus microplus</name>
    <name type="common">Cattle tick</name>
    <name type="synonym">Boophilus microplus</name>
    <dbReference type="NCBI Taxonomy" id="6941"/>
    <lineage>
        <taxon>Eukaryota</taxon>
        <taxon>Metazoa</taxon>
        <taxon>Ecdysozoa</taxon>
        <taxon>Arthropoda</taxon>
        <taxon>Chelicerata</taxon>
        <taxon>Arachnida</taxon>
        <taxon>Acari</taxon>
        <taxon>Parasitiformes</taxon>
        <taxon>Ixodida</taxon>
        <taxon>Ixodoidea</taxon>
        <taxon>Ixodidae</taxon>
        <taxon>Rhipicephalinae</taxon>
        <taxon>Rhipicephalus</taxon>
        <taxon>Boophilus</taxon>
    </lineage>
</organism>
<evidence type="ECO:0000313" key="10">
    <source>
        <dbReference type="Proteomes" id="UP000821866"/>
    </source>
</evidence>
<dbReference type="InterPro" id="IPR050331">
    <property type="entry name" value="Zinc_finger"/>
</dbReference>
<evidence type="ECO:0000256" key="2">
    <source>
        <dbReference type="ARBA" id="ARBA00022723"/>
    </source>
</evidence>
<dbReference type="InterPro" id="IPR013087">
    <property type="entry name" value="Znf_C2H2_type"/>
</dbReference>
<evidence type="ECO:0000259" key="8">
    <source>
        <dbReference type="PROSITE" id="PS50157"/>
    </source>
</evidence>
<accession>A0A9J6E6W5</accession>
<evidence type="ECO:0000256" key="4">
    <source>
        <dbReference type="ARBA" id="ARBA00022771"/>
    </source>
</evidence>
<proteinExistence type="predicted"/>
<feature type="domain" description="C2H2-type" evidence="8">
    <location>
        <begin position="107"/>
        <end position="130"/>
    </location>
</feature>
<dbReference type="EMBL" id="JABSTU010000005">
    <property type="protein sequence ID" value="KAH8029813.1"/>
    <property type="molecule type" value="Genomic_DNA"/>
</dbReference>
<comment type="caution">
    <text evidence="9">The sequence shown here is derived from an EMBL/GenBank/DDBJ whole genome shotgun (WGS) entry which is preliminary data.</text>
</comment>
<keyword evidence="10" id="KW-1185">Reference proteome</keyword>
<dbReference type="Proteomes" id="UP000821866">
    <property type="component" value="Chromosome 3"/>
</dbReference>
<dbReference type="PANTHER" id="PTHR16515">
    <property type="entry name" value="PR DOMAIN ZINC FINGER PROTEIN"/>
    <property type="match status" value="1"/>
</dbReference>
<protein>
    <recommendedName>
        <fullName evidence="8">C2H2-type domain-containing protein</fullName>
    </recommendedName>
</protein>
<gene>
    <name evidence="9" type="ORF">HPB51_004818</name>
</gene>
<keyword evidence="6" id="KW-0539">Nucleus</keyword>
<evidence type="ECO:0000256" key="5">
    <source>
        <dbReference type="ARBA" id="ARBA00022833"/>
    </source>
</evidence>
<dbReference type="SMART" id="SM00355">
    <property type="entry name" value="ZnF_C2H2"/>
    <property type="match status" value="3"/>
</dbReference>
<sequence>MEECLQWPEEPAAPPAAVVSPASSGEHAWIVTEPTILVPFARILDIDPRPHKCQECGKTFMYPGELKRHMRSHTKEKPYTCAYCPEAFTKKIMLAAHVRRHIGDKPYLCERCYLAFACEITFSKHMKEHN</sequence>
<dbReference type="AlphaFoldDB" id="A0A9J6E6W5"/>
<evidence type="ECO:0000256" key="3">
    <source>
        <dbReference type="ARBA" id="ARBA00022737"/>
    </source>
</evidence>
<dbReference type="VEuPathDB" id="VectorBase:LOC119163149"/>
<dbReference type="PROSITE" id="PS50157">
    <property type="entry name" value="ZINC_FINGER_C2H2_2"/>
    <property type="match status" value="3"/>
</dbReference>
<dbReference type="PANTHER" id="PTHR16515:SF49">
    <property type="entry name" value="GASTRULA ZINC FINGER PROTEIN XLCGF49.1-LIKE-RELATED"/>
    <property type="match status" value="1"/>
</dbReference>
<evidence type="ECO:0000313" key="9">
    <source>
        <dbReference type="EMBL" id="KAH8029813.1"/>
    </source>
</evidence>
<evidence type="ECO:0000256" key="1">
    <source>
        <dbReference type="ARBA" id="ARBA00004123"/>
    </source>
</evidence>
<dbReference type="GO" id="GO:0008270">
    <property type="term" value="F:zinc ion binding"/>
    <property type="evidence" value="ECO:0007669"/>
    <property type="project" value="UniProtKB-KW"/>
</dbReference>
<evidence type="ECO:0000256" key="6">
    <source>
        <dbReference type="ARBA" id="ARBA00023242"/>
    </source>
</evidence>
<dbReference type="Gene3D" id="3.30.160.60">
    <property type="entry name" value="Classic Zinc Finger"/>
    <property type="match status" value="2"/>
</dbReference>
<dbReference type="Pfam" id="PF00096">
    <property type="entry name" value="zf-C2H2"/>
    <property type="match status" value="2"/>
</dbReference>
<dbReference type="GO" id="GO:0010468">
    <property type="term" value="P:regulation of gene expression"/>
    <property type="evidence" value="ECO:0007669"/>
    <property type="project" value="TreeGrafter"/>
</dbReference>
<keyword evidence="4 7" id="KW-0863">Zinc-finger</keyword>
<dbReference type="FunFam" id="3.30.160.60:FF:000100">
    <property type="entry name" value="Zinc finger 45-like"/>
    <property type="match status" value="1"/>
</dbReference>
<dbReference type="FunFam" id="3.30.160.60:FF:001290">
    <property type="entry name" value="Zinc finger 45-like"/>
    <property type="match status" value="1"/>
</dbReference>
<dbReference type="PROSITE" id="PS00028">
    <property type="entry name" value="ZINC_FINGER_C2H2_1"/>
    <property type="match status" value="3"/>
</dbReference>
<evidence type="ECO:0000256" key="7">
    <source>
        <dbReference type="PROSITE-ProRule" id="PRU00042"/>
    </source>
</evidence>
<keyword evidence="5" id="KW-0862">Zinc</keyword>
<keyword evidence="2" id="KW-0479">Metal-binding</keyword>
<dbReference type="SUPFAM" id="SSF57667">
    <property type="entry name" value="beta-beta-alpha zinc fingers"/>
    <property type="match status" value="2"/>
</dbReference>
<reference evidence="9" key="1">
    <citation type="journal article" date="2020" name="Cell">
        <title>Large-Scale Comparative Analyses of Tick Genomes Elucidate Their Genetic Diversity and Vector Capacities.</title>
        <authorList>
            <consortium name="Tick Genome and Microbiome Consortium (TIGMIC)"/>
            <person name="Jia N."/>
            <person name="Wang J."/>
            <person name="Shi W."/>
            <person name="Du L."/>
            <person name="Sun Y."/>
            <person name="Zhan W."/>
            <person name="Jiang J.F."/>
            <person name="Wang Q."/>
            <person name="Zhang B."/>
            <person name="Ji P."/>
            <person name="Bell-Sakyi L."/>
            <person name="Cui X.M."/>
            <person name="Yuan T.T."/>
            <person name="Jiang B.G."/>
            <person name="Yang W.F."/>
            <person name="Lam T.T."/>
            <person name="Chang Q.C."/>
            <person name="Ding S.J."/>
            <person name="Wang X.J."/>
            <person name="Zhu J.G."/>
            <person name="Ruan X.D."/>
            <person name="Zhao L."/>
            <person name="Wei J.T."/>
            <person name="Ye R.Z."/>
            <person name="Que T.C."/>
            <person name="Du C.H."/>
            <person name="Zhou Y.H."/>
            <person name="Cheng J.X."/>
            <person name="Dai P.F."/>
            <person name="Guo W.B."/>
            <person name="Han X.H."/>
            <person name="Huang E.J."/>
            <person name="Li L.F."/>
            <person name="Wei W."/>
            <person name="Gao Y.C."/>
            <person name="Liu J.Z."/>
            <person name="Shao H.Z."/>
            <person name="Wang X."/>
            <person name="Wang C.C."/>
            <person name="Yang T.C."/>
            <person name="Huo Q.B."/>
            <person name="Li W."/>
            <person name="Chen H.Y."/>
            <person name="Chen S.E."/>
            <person name="Zhou L.G."/>
            <person name="Ni X.B."/>
            <person name="Tian J.H."/>
            <person name="Sheng Y."/>
            <person name="Liu T."/>
            <person name="Pan Y.S."/>
            <person name="Xia L.Y."/>
            <person name="Li J."/>
            <person name="Zhao F."/>
            <person name="Cao W.C."/>
        </authorList>
    </citation>
    <scope>NUCLEOTIDE SEQUENCE</scope>
    <source>
        <strain evidence="9">Rmic-2018</strain>
    </source>
</reference>